<sequence length="601" mass="67408">MQQVQQPHARKVPSVIYDRSTTSSERREITHATLGRLVAKLTDAQHHDTDFRNCFLLTYRSHSSVNDFIMKLTKRYTAASSLANPRYDDCDPSNADDNRFSVSSDSTVQAAANVSMMRAMSVLKFWIRESGFIEADLDNDRRSQKKLMIFLAKVRDESPHVSISKHAETMMHVVGKILVRNTPSRLATKATTAAPSSTMPSPLDLGSESAEESSPKAAARQPHPIDDNDAALAANTAAKLKINRSVSTDSVPMKPQVTIRAYPTHYDPDLHPIDIDTTRPAFSAPPLSISRGKTMPPVSTTAQLSAAPVDGLMQAPLTRSVSDNTRDRGVFCMPRSEPFGGMTAQDAADQLTLLEQHNFHRIDHRELTNKNWTTEFKHDVAPNVMALIELFDARAEWISSEILHPKLQAVQRANMVAFFIDVAEACYRLNNFNTHAEIVVALTAPCIKQLETTWNLVAPGHLETFEHLKHVCSSDDNFRLYRQAFAAAEGLPRLPSIFIVVKDIFGFEESMRTTENGLIHFQKFRKIYHAITDALSCQHTTYTTPSPRRRVLQADKNQQMMLKFRLETIRKTGTELFWLAKKANKQESVLFVNSLADAGFM</sequence>
<feature type="domain" description="Ras-GEF" evidence="4">
    <location>
        <begin position="343"/>
        <end position="571"/>
    </location>
</feature>
<dbReference type="PROSITE" id="PS50212">
    <property type="entry name" value="RASGEF_NTER"/>
    <property type="match status" value="1"/>
</dbReference>
<feature type="region of interest" description="Disordered" evidence="3">
    <location>
        <begin position="187"/>
        <end position="227"/>
    </location>
</feature>
<dbReference type="Pfam" id="PF00618">
    <property type="entry name" value="RasGEF_N"/>
    <property type="match status" value="1"/>
</dbReference>
<dbReference type="STRING" id="112090.W4H4W1"/>
<evidence type="ECO:0008006" key="7">
    <source>
        <dbReference type="Google" id="ProtNLM"/>
    </source>
</evidence>
<keyword evidence="1 2" id="KW-0344">Guanine-nucleotide releasing factor</keyword>
<accession>W4H4W1</accession>
<dbReference type="InterPro" id="IPR023578">
    <property type="entry name" value="Ras_GEF_dom_sf"/>
</dbReference>
<name>W4H4W1_APHAT</name>
<evidence type="ECO:0000259" key="5">
    <source>
        <dbReference type="PROSITE" id="PS50212"/>
    </source>
</evidence>
<protein>
    <recommendedName>
        <fullName evidence="7">Ras-GEF domain-containing protein</fullName>
    </recommendedName>
</protein>
<dbReference type="InterPro" id="IPR001895">
    <property type="entry name" value="RASGEF_cat_dom"/>
</dbReference>
<dbReference type="InterPro" id="IPR008937">
    <property type="entry name" value="Ras-like_GEF"/>
</dbReference>
<dbReference type="PANTHER" id="PTHR23113">
    <property type="entry name" value="GUANINE NUCLEOTIDE EXCHANGE FACTOR"/>
    <property type="match status" value="1"/>
</dbReference>
<dbReference type="PANTHER" id="PTHR23113:SF99">
    <property type="entry name" value="RASGEF DOMAIN-CONTAINING PROTEIN"/>
    <property type="match status" value="1"/>
</dbReference>
<dbReference type="SMART" id="SM00147">
    <property type="entry name" value="RasGEF"/>
    <property type="match status" value="1"/>
</dbReference>
<gene>
    <name evidence="6" type="ORF">H257_01966</name>
</gene>
<dbReference type="AlphaFoldDB" id="W4H4W1"/>
<dbReference type="RefSeq" id="XP_009823741.1">
    <property type="nucleotide sequence ID" value="XM_009825439.1"/>
</dbReference>
<evidence type="ECO:0000313" key="6">
    <source>
        <dbReference type="EMBL" id="ETV86942.1"/>
    </source>
</evidence>
<dbReference type="GO" id="GO:0005085">
    <property type="term" value="F:guanyl-nucleotide exchange factor activity"/>
    <property type="evidence" value="ECO:0007669"/>
    <property type="project" value="UniProtKB-KW"/>
</dbReference>
<dbReference type="VEuPathDB" id="FungiDB:H257_01966"/>
<dbReference type="SUPFAM" id="SSF48366">
    <property type="entry name" value="Ras GEF"/>
    <property type="match status" value="1"/>
</dbReference>
<evidence type="ECO:0000256" key="1">
    <source>
        <dbReference type="ARBA" id="ARBA00022658"/>
    </source>
</evidence>
<dbReference type="Gene3D" id="1.10.840.10">
    <property type="entry name" value="Ras guanine-nucleotide exchange factors catalytic domain"/>
    <property type="match status" value="1"/>
</dbReference>
<reference evidence="6" key="1">
    <citation type="submission" date="2013-12" db="EMBL/GenBank/DDBJ databases">
        <title>The Genome Sequence of Aphanomyces astaci APO3.</title>
        <authorList>
            <consortium name="The Broad Institute Genomics Platform"/>
            <person name="Russ C."/>
            <person name="Tyler B."/>
            <person name="van West P."/>
            <person name="Dieguez-Uribeondo J."/>
            <person name="Young S.K."/>
            <person name="Zeng Q."/>
            <person name="Gargeya S."/>
            <person name="Fitzgerald M."/>
            <person name="Abouelleil A."/>
            <person name="Alvarado L."/>
            <person name="Chapman S.B."/>
            <person name="Gainer-Dewar J."/>
            <person name="Goldberg J."/>
            <person name="Griggs A."/>
            <person name="Gujja S."/>
            <person name="Hansen M."/>
            <person name="Howarth C."/>
            <person name="Imamovic A."/>
            <person name="Ireland A."/>
            <person name="Larimer J."/>
            <person name="McCowan C."/>
            <person name="Murphy C."/>
            <person name="Pearson M."/>
            <person name="Poon T.W."/>
            <person name="Priest M."/>
            <person name="Roberts A."/>
            <person name="Saif S."/>
            <person name="Shea T."/>
            <person name="Sykes S."/>
            <person name="Wortman J."/>
            <person name="Nusbaum C."/>
            <person name="Birren B."/>
        </authorList>
    </citation>
    <scope>NUCLEOTIDE SEQUENCE [LARGE SCALE GENOMIC DNA]</scope>
    <source>
        <strain evidence="6">APO3</strain>
    </source>
</reference>
<feature type="compositionally biased region" description="Low complexity" evidence="3">
    <location>
        <begin position="190"/>
        <end position="202"/>
    </location>
</feature>
<proteinExistence type="predicted"/>
<dbReference type="PROSITE" id="PS50009">
    <property type="entry name" value="RASGEF_CAT"/>
    <property type="match status" value="1"/>
</dbReference>
<evidence type="ECO:0000256" key="2">
    <source>
        <dbReference type="PROSITE-ProRule" id="PRU00168"/>
    </source>
</evidence>
<dbReference type="GO" id="GO:0007264">
    <property type="term" value="P:small GTPase-mediated signal transduction"/>
    <property type="evidence" value="ECO:0007669"/>
    <property type="project" value="InterPro"/>
</dbReference>
<evidence type="ECO:0000259" key="4">
    <source>
        <dbReference type="PROSITE" id="PS50009"/>
    </source>
</evidence>
<feature type="region of interest" description="Disordered" evidence="3">
    <location>
        <begin position="1"/>
        <end position="24"/>
    </location>
</feature>
<dbReference type="InterPro" id="IPR000651">
    <property type="entry name" value="Ras-like_Gua-exchang_fac_N"/>
</dbReference>
<dbReference type="Pfam" id="PF00617">
    <property type="entry name" value="RasGEF"/>
    <property type="match status" value="1"/>
</dbReference>
<dbReference type="GeneID" id="20803962"/>
<organism evidence="6">
    <name type="scientific">Aphanomyces astaci</name>
    <name type="common">Crayfish plague agent</name>
    <dbReference type="NCBI Taxonomy" id="112090"/>
    <lineage>
        <taxon>Eukaryota</taxon>
        <taxon>Sar</taxon>
        <taxon>Stramenopiles</taxon>
        <taxon>Oomycota</taxon>
        <taxon>Saprolegniomycetes</taxon>
        <taxon>Saprolegniales</taxon>
        <taxon>Verrucalvaceae</taxon>
        <taxon>Aphanomyces</taxon>
    </lineage>
</organism>
<evidence type="ECO:0000256" key="3">
    <source>
        <dbReference type="SAM" id="MobiDB-lite"/>
    </source>
</evidence>
<dbReference type="InterPro" id="IPR036964">
    <property type="entry name" value="RASGEF_cat_dom_sf"/>
</dbReference>
<dbReference type="EMBL" id="KI913116">
    <property type="protein sequence ID" value="ETV86942.1"/>
    <property type="molecule type" value="Genomic_DNA"/>
</dbReference>
<feature type="domain" description="N-terminal Ras-GEF" evidence="5">
    <location>
        <begin position="25"/>
        <end position="178"/>
    </location>
</feature>
<dbReference type="OrthoDB" id="546434at2759"/>
<dbReference type="Gene3D" id="1.20.870.10">
    <property type="entry name" value="Son of sevenless (SoS) protein Chain: S domain 1"/>
    <property type="match status" value="1"/>
</dbReference>